<dbReference type="SUPFAM" id="SSF55347">
    <property type="entry name" value="Glyceraldehyde-3-phosphate dehydrogenase-like, C-terminal domain"/>
    <property type="match status" value="1"/>
</dbReference>
<reference evidence="4 5" key="1">
    <citation type="submission" date="2023-03" db="EMBL/GenBank/DDBJ databases">
        <authorList>
            <person name="Pearce D."/>
        </authorList>
    </citation>
    <scope>NUCLEOTIDE SEQUENCE [LARGE SCALE GENOMIC DNA]</scope>
    <source>
        <strain evidence="4">Msz</strain>
    </source>
</reference>
<dbReference type="InterPro" id="IPR000683">
    <property type="entry name" value="Gfo/Idh/MocA-like_OxRdtase_N"/>
</dbReference>
<evidence type="ECO:0000313" key="4">
    <source>
        <dbReference type="EMBL" id="CAI8925419.1"/>
    </source>
</evidence>
<dbReference type="SUPFAM" id="SSF51735">
    <property type="entry name" value="NAD(P)-binding Rossmann-fold domains"/>
    <property type="match status" value="1"/>
</dbReference>
<dbReference type="RefSeq" id="WP_036267919.1">
    <property type="nucleotide sequence ID" value="NZ_OX458333.1"/>
</dbReference>
<sequence>MSTNLARETGPQLRPNRPRLGFLGVGWIGRDRMAALVNEDCAEIVAIADPATDALREASRLAPGALLSDRPDDLFDCAIDGVVIATPSAVHAHQTTAALERGLAVFCQKPLARTRQEAQNVVDAARRADRLLSVDLSYRHVRGMAEVREAIRRGELGEIYALDLSFHNAYGPDKPWFYDLAQSGGGCVMDLGTHLVDLALWMLDFPEVGHVTSRLYAQGKPVAKPATQVEDYAVAEIEFRSGAVARIACSWRLSAGRDAVIDFAFYGTKGAAALRNVDGSFWDFVVERFHGTRREVVASYPDAWGGRALIDWVRRLGENGRFAPEARQFVEVAAVVDRIYGR</sequence>
<dbReference type="EMBL" id="OX458333">
    <property type="protein sequence ID" value="CAI8925419.1"/>
    <property type="molecule type" value="Genomic_DNA"/>
</dbReference>
<feature type="domain" description="GFO/IDH/MocA-like oxidoreductase" evidence="3">
    <location>
        <begin position="145"/>
        <end position="272"/>
    </location>
</feature>
<evidence type="ECO:0000256" key="1">
    <source>
        <dbReference type="ARBA" id="ARBA00023002"/>
    </source>
</evidence>
<dbReference type="InterPro" id="IPR055170">
    <property type="entry name" value="GFO_IDH_MocA-like_dom"/>
</dbReference>
<dbReference type="InterPro" id="IPR050463">
    <property type="entry name" value="Gfo/Idh/MocA_oxidrdct_glycsds"/>
</dbReference>
<evidence type="ECO:0000259" key="3">
    <source>
        <dbReference type="Pfam" id="PF22725"/>
    </source>
</evidence>
<keyword evidence="5" id="KW-1185">Reference proteome</keyword>
<evidence type="ECO:0000313" key="5">
    <source>
        <dbReference type="Proteomes" id="UP001162030"/>
    </source>
</evidence>
<protein>
    <submittedName>
        <fullName evidence="4">Dehydrogenase</fullName>
    </submittedName>
</protein>
<dbReference type="PANTHER" id="PTHR43818">
    <property type="entry name" value="BCDNA.GH03377"/>
    <property type="match status" value="1"/>
</dbReference>
<dbReference type="Pfam" id="PF22725">
    <property type="entry name" value="GFO_IDH_MocA_C3"/>
    <property type="match status" value="1"/>
</dbReference>
<keyword evidence="1" id="KW-0560">Oxidoreductase</keyword>
<evidence type="ECO:0000259" key="2">
    <source>
        <dbReference type="Pfam" id="PF01408"/>
    </source>
</evidence>
<proteinExistence type="predicted"/>
<feature type="domain" description="Gfo/Idh/MocA-like oxidoreductase N-terminal" evidence="2">
    <location>
        <begin position="19"/>
        <end position="135"/>
    </location>
</feature>
<organism evidence="4 5">
    <name type="scientific">Methylocaldum szegediense</name>
    <dbReference type="NCBI Taxonomy" id="73780"/>
    <lineage>
        <taxon>Bacteria</taxon>
        <taxon>Pseudomonadati</taxon>
        <taxon>Pseudomonadota</taxon>
        <taxon>Gammaproteobacteria</taxon>
        <taxon>Methylococcales</taxon>
        <taxon>Methylococcaceae</taxon>
        <taxon>Methylocaldum</taxon>
    </lineage>
</organism>
<dbReference type="Gene3D" id="3.40.50.720">
    <property type="entry name" value="NAD(P)-binding Rossmann-like Domain"/>
    <property type="match status" value="1"/>
</dbReference>
<gene>
    <name evidence="4" type="ORF">MSZNOR_3926</name>
</gene>
<dbReference type="Proteomes" id="UP001162030">
    <property type="component" value="Chromosome"/>
</dbReference>
<dbReference type="Pfam" id="PF01408">
    <property type="entry name" value="GFO_IDH_MocA"/>
    <property type="match status" value="1"/>
</dbReference>
<dbReference type="Gene3D" id="3.30.360.10">
    <property type="entry name" value="Dihydrodipicolinate Reductase, domain 2"/>
    <property type="match status" value="1"/>
</dbReference>
<dbReference type="PANTHER" id="PTHR43818:SF11">
    <property type="entry name" value="BCDNA.GH03377"/>
    <property type="match status" value="1"/>
</dbReference>
<name>A0ABM9I6J0_9GAMM</name>
<accession>A0ABM9I6J0</accession>
<dbReference type="InterPro" id="IPR036291">
    <property type="entry name" value="NAD(P)-bd_dom_sf"/>
</dbReference>